<comment type="caution">
    <text evidence="2">The sequence shown here is derived from an EMBL/GenBank/DDBJ whole genome shotgun (WGS) entry which is preliminary data.</text>
</comment>
<sequence length="158" mass="17894">MGKSRWLLAAVAAFLLVQFLGFVALLVLIFPLAYIALRWKEKRKGKNLTIQTVYHSLAEVVEDMGEPNDTITLNAALGNELTGVILVYTDARRLIVQGRIYPFDTILDISFVNSATPYTIGEYQLLIFTKQETLRLPVGYDNEYARDLAIRLWQLVKG</sequence>
<dbReference type="EMBL" id="JAERMS010000001">
    <property type="protein sequence ID" value="MBO1362243.1"/>
    <property type="molecule type" value="Genomic_DNA"/>
</dbReference>
<evidence type="ECO:0000313" key="2">
    <source>
        <dbReference type="EMBL" id="MBO1362243.1"/>
    </source>
</evidence>
<evidence type="ECO:0008006" key="4">
    <source>
        <dbReference type="Google" id="ProtNLM"/>
    </source>
</evidence>
<organism evidence="2 3">
    <name type="scientific">Prevotella illustrans</name>
    <dbReference type="NCBI Taxonomy" id="2800387"/>
    <lineage>
        <taxon>Bacteria</taxon>
        <taxon>Pseudomonadati</taxon>
        <taxon>Bacteroidota</taxon>
        <taxon>Bacteroidia</taxon>
        <taxon>Bacteroidales</taxon>
        <taxon>Prevotellaceae</taxon>
        <taxon>Prevotella</taxon>
    </lineage>
</organism>
<keyword evidence="1" id="KW-0812">Transmembrane</keyword>
<keyword evidence="1" id="KW-1133">Transmembrane helix</keyword>
<evidence type="ECO:0000256" key="1">
    <source>
        <dbReference type="SAM" id="Phobius"/>
    </source>
</evidence>
<gene>
    <name evidence="2" type="ORF">JHU38_00345</name>
</gene>
<evidence type="ECO:0000313" key="3">
    <source>
        <dbReference type="Proteomes" id="UP000664265"/>
    </source>
</evidence>
<feature type="transmembrane region" description="Helical" evidence="1">
    <location>
        <begin position="6"/>
        <end position="37"/>
    </location>
</feature>
<dbReference type="Proteomes" id="UP000664265">
    <property type="component" value="Unassembled WGS sequence"/>
</dbReference>
<keyword evidence="1" id="KW-0472">Membrane</keyword>
<protein>
    <recommendedName>
        <fullName evidence="4">Bacterial Pleckstrin homology domain-containing protein</fullName>
    </recommendedName>
</protein>
<reference evidence="2 3" key="1">
    <citation type="submission" date="2021-01" db="EMBL/GenBank/DDBJ databases">
        <title>Prevotella A2931 sp. nov.</title>
        <authorList>
            <person name="Buhl M."/>
            <person name="Oberhettinger P."/>
        </authorList>
    </citation>
    <scope>NUCLEOTIDE SEQUENCE [LARGE SCALE GENOMIC DNA]</scope>
    <source>
        <strain evidence="2 3">A2931</strain>
    </source>
</reference>
<dbReference type="RefSeq" id="WP_107581561.1">
    <property type="nucleotide sequence ID" value="NZ_JAERMS010000001.1"/>
</dbReference>
<keyword evidence="3" id="KW-1185">Reference proteome</keyword>
<name>A0ABS3M252_9BACT</name>
<proteinExistence type="predicted"/>
<accession>A0ABS3M252</accession>